<proteinExistence type="predicted"/>
<accession>F4RMV3</accession>
<dbReference type="eggNOG" id="KOG0606">
    <property type="taxonomic scope" value="Eukaryota"/>
</dbReference>
<evidence type="ECO:0000256" key="1">
    <source>
        <dbReference type="ARBA" id="ARBA00022527"/>
    </source>
</evidence>
<keyword evidence="2" id="KW-0808">Transferase</keyword>
<keyword evidence="4" id="KW-0418">Kinase</keyword>
<dbReference type="InterPro" id="IPR008271">
    <property type="entry name" value="Ser/Thr_kinase_AS"/>
</dbReference>
<dbReference type="EMBL" id="GL883109">
    <property type="protein sequence ID" value="EGG06178.1"/>
    <property type="molecule type" value="Genomic_DNA"/>
</dbReference>
<dbReference type="RefSeq" id="XP_007410416.1">
    <property type="nucleotide sequence ID" value="XM_007410354.1"/>
</dbReference>
<evidence type="ECO:0000259" key="6">
    <source>
        <dbReference type="PROSITE" id="PS50011"/>
    </source>
</evidence>
<dbReference type="SMART" id="SM00220">
    <property type="entry name" value="S_TKc"/>
    <property type="match status" value="1"/>
</dbReference>
<dbReference type="AlphaFoldDB" id="F4RMV3"/>
<dbReference type="Gene3D" id="1.10.510.10">
    <property type="entry name" value="Transferase(Phosphotransferase) domain 1"/>
    <property type="match status" value="1"/>
</dbReference>
<sequence>MVNQRDLLPNPIAPRDLLELQKDFRVVRKLDSGGFFTVFEAHSDYLGSVCALKIIPHIDQTGTNKQPVIQNELEILNSLKRIPFIIQVLGVQVYFHTTCIMFEFCNQGDLGEMVRQSRIPENLIKRYILDIGTALHHMHRRNIIHRDLKLDNILVDHMGNVKITAFGLATVCPFLGLTSGIVGSPWARAPEMLTRASYNNMVDWWSLGIMLFTMVTGTKPFEPSKYLLIRDNLLSKFTNWVFY</sequence>
<dbReference type="InParanoid" id="F4RMV3"/>
<dbReference type="Proteomes" id="UP000001072">
    <property type="component" value="Unassembled WGS sequence"/>
</dbReference>
<dbReference type="GeneID" id="18934475"/>
<dbReference type="HOGENOM" id="CLU_000288_63_0_1"/>
<evidence type="ECO:0000256" key="3">
    <source>
        <dbReference type="ARBA" id="ARBA00022741"/>
    </source>
</evidence>
<evidence type="ECO:0000256" key="4">
    <source>
        <dbReference type="ARBA" id="ARBA00022777"/>
    </source>
</evidence>
<dbReference type="SUPFAM" id="SSF56112">
    <property type="entry name" value="Protein kinase-like (PK-like)"/>
    <property type="match status" value="1"/>
</dbReference>
<dbReference type="STRING" id="747676.F4RMV3"/>
<dbReference type="Pfam" id="PF00069">
    <property type="entry name" value="Pkinase"/>
    <property type="match status" value="1"/>
</dbReference>
<keyword evidence="1" id="KW-0723">Serine/threonine-protein kinase</keyword>
<protein>
    <recommendedName>
        <fullName evidence="6">Protein kinase domain-containing protein</fullName>
    </recommendedName>
</protein>
<evidence type="ECO:0000313" key="7">
    <source>
        <dbReference type="EMBL" id="EGG06178.1"/>
    </source>
</evidence>
<dbReference type="GO" id="GO:0005524">
    <property type="term" value="F:ATP binding"/>
    <property type="evidence" value="ECO:0007669"/>
    <property type="project" value="UniProtKB-KW"/>
</dbReference>
<dbReference type="PANTHER" id="PTHR24351">
    <property type="entry name" value="RIBOSOMAL PROTEIN S6 KINASE"/>
    <property type="match status" value="1"/>
</dbReference>
<organism evidence="8">
    <name type="scientific">Melampsora larici-populina (strain 98AG31 / pathotype 3-4-7)</name>
    <name type="common">Poplar leaf rust fungus</name>
    <dbReference type="NCBI Taxonomy" id="747676"/>
    <lineage>
        <taxon>Eukaryota</taxon>
        <taxon>Fungi</taxon>
        <taxon>Dikarya</taxon>
        <taxon>Basidiomycota</taxon>
        <taxon>Pucciniomycotina</taxon>
        <taxon>Pucciniomycetes</taxon>
        <taxon>Pucciniales</taxon>
        <taxon>Melampsoraceae</taxon>
        <taxon>Melampsora</taxon>
    </lineage>
</organism>
<name>F4RMV3_MELLP</name>
<dbReference type="KEGG" id="mlr:MELLADRAFT_87329"/>
<dbReference type="InterPro" id="IPR000719">
    <property type="entry name" value="Prot_kinase_dom"/>
</dbReference>
<evidence type="ECO:0000256" key="2">
    <source>
        <dbReference type="ARBA" id="ARBA00022679"/>
    </source>
</evidence>
<keyword evidence="5" id="KW-0067">ATP-binding</keyword>
<dbReference type="VEuPathDB" id="FungiDB:MELLADRAFT_87329"/>
<dbReference type="PIRSF" id="PIRSF000654">
    <property type="entry name" value="Integrin-linked_kinase"/>
    <property type="match status" value="1"/>
</dbReference>
<dbReference type="PROSITE" id="PS50011">
    <property type="entry name" value="PROTEIN_KINASE_DOM"/>
    <property type="match status" value="1"/>
</dbReference>
<gene>
    <name evidence="7" type="ORF">MELLADRAFT_87329</name>
</gene>
<dbReference type="InterPro" id="IPR011009">
    <property type="entry name" value="Kinase-like_dom_sf"/>
</dbReference>
<dbReference type="GO" id="GO:0004674">
    <property type="term" value="F:protein serine/threonine kinase activity"/>
    <property type="evidence" value="ECO:0007669"/>
    <property type="project" value="UniProtKB-KW"/>
</dbReference>
<evidence type="ECO:0000256" key="5">
    <source>
        <dbReference type="ARBA" id="ARBA00022840"/>
    </source>
</evidence>
<reference evidence="8" key="1">
    <citation type="journal article" date="2011" name="Proc. Natl. Acad. Sci. U.S.A.">
        <title>Obligate biotrophy features unraveled by the genomic analysis of rust fungi.</title>
        <authorList>
            <person name="Duplessis S."/>
            <person name="Cuomo C.A."/>
            <person name="Lin Y.-C."/>
            <person name="Aerts A."/>
            <person name="Tisserant E."/>
            <person name="Veneault-Fourrey C."/>
            <person name="Joly D.L."/>
            <person name="Hacquard S."/>
            <person name="Amselem J."/>
            <person name="Cantarel B.L."/>
            <person name="Chiu R."/>
            <person name="Coutinho P.M."/>
            <person name="Feau N."/>
            <person name="Field M."/>
            <person name="Frey P."/>
            <person name="Gelhaye E."/>
            <person name="Goldberg J."/>
            <person name="Grabherr M.G."/>
            <person name="Kodira C.D."/>
            <person name="Kohler A."/>
            <person name="Kuees U."/>
            <person name="Lindquist E.A."/>
            <person name="Lucas S.M."/>
            <person name="Mago R."/>
            <person name="Mauceli E."/>
            <person name="Morin E."/>
            <person name="Murat C."/>
            <person name="Pangilinan J.L."/>
            <person name="Park R."/>
            <person name="Pearson M."/>
            <person name="Quesneville H."/>
            <person name="Rouhier N."/>
            <person name="Sakthikumar S."/>
            <person name="Salamov A.A."/>
            <person name="Schmutz J."/>
            <person name="Selles B."/>
            <person name="Shapiro H."/>
            <person name="Tanguay P."/>
            <person name="Tuskan G.A."/>
            <person name="Henrissat B."/>
            <person name="Van de Peer Y."/>
            <person name="Rouze P."/>
            <person name="Ellis J.G."/>
            <person name="Dodds P.N."/>
            <person name="Schein J.E."/>
            <person name="Zhong S."/>
            <person name="Hamelin R.C."/>
            <person name="Grigoriev I.V."/>
            <person name="Szabo L.J."/>
            <person name="Martin F."/>
        </authorList>
    </citation>
    <scope>NUCLEOTIDE SEQUENCE [LARGE SCALE GENOMIC DNA]</scope>
    <source>
        <strain evidence="8">98AG31 / pathotype 3-4-7</strain>
    </source>
</reference>
<evidence type="ECO:0000313" key="8">
    <source>
        <dbReference type="Proteomes" id="UP000001072"/>
    </source>
</evidence>
<dbReference type="OrthoDB" id="4062651at2759"/>
<keyword evidence="8" id="KW-1185">Reference proteome</keyword>
<keyword evidence="3" id="KW-0547">Nucleotide-binding</keyword>
<dbReference type="PROSITE" id="PS00108">
    <property type="entry name" value="PROTEIN_KINASE_ST"/>
    <property type="match status" value="1"/>
</dbReference>
<dbReference type="CDD" id="cd00180">
    <property type="entry name" value="PKc"/>
    <property type="match status" value="1"/>
</dbReference>
<feature type="domain" description="Protein kinase" evidence="6">
    <location>
        <begin position="24"/>
        <end position="243"/>
    </location>
</feature>